<accession>A0ABT4LDH3</accession>
<comment type="caution">
    <text evidence="1">The sequence shown here is derived from an EMBL/GenBank/DDBJ whole genome shotgun (WGS) entry which is preliminary data.</text>
</comment>
<organism evidence="1 2">
    <name type="scientific">Pedobacter punctiformis</name>
    <dbReference type="NCBI Taxonomy" id="3004097"/>
    <lineage>
        <taxon>Bacteria</taxon>
        <taxon>Pseudomonadati</taxon>
        <taxon>Bacteroidota</taxon>
        <taxon>Sphingobacteriia</taxon>
        <taxon>Sphingobacteriales</taxon>
        <taxon>Sphingobacteriaceae</taxon>
        <taxon>Pedobacter</taxon>
    </lineage>
</organism>
<name>A0ABT4LDH3_9SPHI</name>
<dbReference type="Gene3D" id="3.40.390.70">
    <property type="match status" value="1"/>
</dbReference>
<dbReference type="NCBIfam" id="TIGR04549">
    <property type="entry name" value="LP_HExxH_w_tonB"/>
    <property type="match status" value="1"/>
</dbReference>
<dbReference type="PROSITE" id="PS51257">
    <property type="entry name" value="PROKAR_LIPOPROTEIN"/>
    <property type="match status" value="1"/>
</dbReference>
<proteinExistence type="predicted"/>
<evidence type="ECO:0000313" key="2">
    <source>
        <dbReference type="Proteomes" id="UP001144347"/>
    </source>
</evidence>
<dbReference type="RefSeq" id="WP_269428279.1">
    <property type="nucleotide sequence ID" value="NZ_JAPWGM010000005.1"/>
</dbReference>
<reference evidence="1" key="1">
    <citation type="submission" date="2022-12" db="EMBL/GenBank/DDBJ databases">
        <title>Genome sequence of HCMS5-2.</title>
        <authorList>
            <person name="Woo H."/>
        </authorList>
    </citation>
    <scope>NUCLEOTIDE SEQUENCE</scope>
    <source>
        <strain evidence="1">HCMS5-2</strain>
    </source>
</reference>
<protein>
    <submittedName>
        <fullName evidence="1">Zinc-binding metallopeptidase</fullName>
    </submittedName>
</protein>
<dbReference type="EMBL" id="JAPWGM010000005">
    <property type="protein sequence ID" value="MCZ4245223.1"/>
    <property type="molecule type" value="Genomic_DNA"/>
</dbReference>
<evidence type="ECO:0000313" key="1">
    <source>
        <dbReference type="EMBL" id="MCZ4245223.1"/>
    </source>
</evidence>
<gene>
    <name evidence="1" type="ORF">O0955_14530</name>
</gene>
<sequence length="454" mass="50099">MKKTLKNGFVALSMLAILASCKKEGTLNANLDAIDQNIIKDKNATDIWLDQNFLTPYNIETKYRFDRFELPSGKNITPPAVDKVIPAMEMVRDVWIRPYEVVGGADFIKKISPKQFVLAGSAEYNSNGSITLGTAEGGRKIVLYVVNSFDKTNLASVKQMIQVIQHEYTHILNQTVDFSPEYQTVSRGGYEANWTQRPLSEAYSLGFITQYARVSPGEDFAEQSSNMLMMGRVQYNGIVASLPADAQIKLKKKEQYVVDYFKTAFNIDFYQLQTEVQKALFKISAPVLHKMIGLGIGYTTLTTNPSVDPSQSTEFLTTWNTSKTAVAAIGGAGRQLNNMQFIFGTGNLLTVRYNYTNSAGSVLQADADYTMVVNATTGVATITLNATQPTTTTYTNMNTLRPGVAAINTYLTSSTFRINWINQIIPGQIGFVGSLGAFYKSTNANSYIYGVMGN</sequence>
<dbReference type="Pfam" id="PF15890">
    <property type="entry name" value="Peptidase_Mx1"/>
    <property type="match status" value="1"/>
</dbReference>
<dbReference type="InterPro" id="IPR030890">
    <property type="entry name" value="LP_HExxH_w_TonB"/>
</dbReference>
<keyword evidence="2" id="KW-1185">Reference proteome</keyword>
<dbReference type="Proteomes" id="UP001144347">
    <property type="component" value="Unassembled WGS sequence"/>
</dbReference>